<evidence type="ECO:0000313" key="9">
    <source>
        <dbReference type="Proteomes" id="UP001142055"/>
    </source>
</evidence>
<dbReference type="SUPFAM" id="SSF57610">
    <property type="entry name" value="Thyroglobulin type-1 domain"/>
    <property type="match status" value="3"/>
</dbReference>
<accession>A0A9Q0RI93</accession>
<keyword evidence="6" id="KW-0732">Signal</keyword>
<dbReference type="EMBL" id="JAPWDV010000004">
    <property type="protein sequence ID" value="KAJ6215436.1"/>
    <property type="molecule type" value="Genomic_DNA"/>
</dbReference>
<dbReference type="Gene3D" id="4.10.800.10">
    <property type="entry name" value="Thyroglobulin type-1"/>
    <property type="match status" value="2"/>
</dbReference>
<evidence type="ECO:0000256" key="5">
    <source>
        <dbReference type="PROSITE-ProRule" id="PRU00500"/>
    </source>
</evidence>
<evidence type="ECO:0000256" key="3">
    <source>
        <dbReference type="ARBA" id="ARBA00022737"/>
    </source>
</evidence>
<proteinExistence type="predicted"/>
<feature type="domain" description="Thyroglobulin type-1" evidence="7">
    <location>
        <begin position="250"/>
        <end position="330"/>
    </location>
</feature>
<evidence type="ECO:0000256" key="6">
    <source>
        <dbReference type="SAM" id="SignalP"/>
    </source>
</evidence>
<evidence type="ECO:0000256" key="1">
    <source>
        <dbReference type="ARBA" id="ARBA00004613"/>
    </source>
</evidence>
<name>A0A9Q0RI93_BLOTA</name>
<dbReference type="AlphaFoldDB" id="A0A9Q0RI93"/>
<dbReference type="InterPro" id="IPR036857">
    <property type="entry name" value="Thyroglobulin_1_sf"/>
</dbReference>
<dbReference type="Pfam" id="PF00086">
    <property type="entry name" value="Thyroglobulin_1"/>
    <property type="match status" value="2"/>
</dbReference>
<feature type="domain" description="Thyroglobulin type-1" evidence="7">
    <location>
        <begin position="332"/>
        <end position="410"/>
    </location>
</feature>
<evidence type="ECO:0000259" key="7">
    <source>
        <dbReference type="PROSITE" id="PS51162"/>
    </source>
</evidence>
<dbReference type="GO" id="GO:0005604">
    <property type="term" value="C:basement membrane"/>
    <property type="evidence" value="ECO:0007669"/>
    <property type="project" value="TreeGrafter"/>
</dbReference>
<evidence type="ECO:0000313" key="8">
    <source>
        <dbReference type="EMBL" id="KAJ6215436.1"/>
    </source>
</evidence>
<dbReference type="InterPro" id="IPR051950">
    <property type="entry name" value="Dev_reg/Prot_inhib"/>
</dbReference>
<sequence length="438" mass="50510">MEYVPNLTIILSMWIILLVHKPESINGQMPFACSPAYCAAYGKCPEFSCKAKNEIVLKNVTQCGCCHRCVTEKEEGEECPVEITGNLPANQCGPHLRCVRSGRYGICAKMDTDCERERQRYEQSSTQLIINNAKPECDQFGEYVPRRCKNGTIKITDIEDEDEIVCRRRPSLICSRQFKLLNVKLMEAQSKPIDEINFMRCKSNGNYEPYQIHLHHAYCIHEKNGTMWDRPVVRSGTKDLPCFEDRYQFKTDCVNRYNQALANITKHEKEDYLVVGFDLPRCDLDGSYQPVQCQNDKCFCVSRDGKPYRGAKNERLEVDRYDPLAADQQCTCARHMETIRAIKSKYRNKITELFGRYQCDRNGNYLPIQCSDSACYCVDQLTGYSIQSSNVNDFSSALKTETESIKQLFCYKEYIAKTSIADHVRLNELLRIPNEKIE</sequence>
<comment type="subcellular location">
    <subcellularLocation>
        <location evidence="1">Secreted</location>
    </subcellularLocation>
</comment>
<evidence type="ECO:0000256" key="2">
    <source>
        <dbReference type="ARBA" id="ARBA00022525"/>
    </source>
</evidence>
<organism evidence="8 9">
    <name type="scientific">Blomia tropicalis</name>
    <name type="common">Mite</name>
    <dbReference type="NCBI Taxonomy" id="40697"/>
    <lineage>
        <taxon>Eukaryota</taxon>
        <taxon>Metazoa</taxon>
        <taxon>Ecdysozoa</taxon>
        <taxon>Arthropoda</taxon>
        <taxon>Chelicerata</taxon>
        <taxon>Arachnida</taxon>
        <taxon>Acari</taxon>
        <taxon>Acariformes</taxon>
        <taxon>Sarcoptiformes</taxon>
        <taxon>Astigmata</taxon>
        <taxon>Glycyphagoidea</taxon>
        <taxon>Echimyopodidae</taxon>
        <taxon>Blomia</taxon>
    </lineage>
</organism>
<comment type="caution">
    <text evidence="5">Lacks conserved residue(s) required for the propagation of feature annotation.</text>
</comment>
<dbReference type="OMA" id="QCARDKD"/>
<keyword evidence="2" id="KW-0964">Secreted</keyword>
<dbReference type="PROSITE" id="PS51162">
    <property type="entry name" value="THYROGLOBULIN_1_2"/>
    <property type="match status" value="2"/>
</dbReference>
<dbReference type="PANTHER" id="PTHR12352:SF3">
    <property type="entry name" value="NIDOGEN-2"/>
    <property type="match status" value="1"/>
</dbReference>
<dbReference type="CDD" id="cd00191">
    <property type="entry name" value="TY"/>
    <property type="match status" value="1"/>
</dbReference>
<keyword evidence="4" id="KW-1015">Disulfide bond</keyword>
<dbReference type="GO" id="GO:0007160">
    <property type="term" value="P:cell-matrix adhesion"/>
    <property type="evidence" value="ECO:0007669"/>
    <property type="project" value="TreeGrafter"/>
</dbReference>
<feature type="signal peptide" evidence="6">
    <location>
        <begin position="1"/>
        <end position="27"/>
    </location>
</feature>
<dbReference type="PANTHER" id="PTHR12352">
    <property type="entry name" value="SECRETED MODULAR CALCIUM-BINDING PROTEIN"/>
    <property type="match status" value="1"/>
</dbReference>
<dbReference type="GO" id="GO:0005615">
    <property type="term" value="C:extracellular space"/>
    <property type="evidence" value="ECO:0007669"/>
    <property type="project" value="TreeGrafter"/>
</dbReference>
<dbReference type="SMART" id="SM00211">
    <property type="entry name" value="TY"/>
    <property type="match status" value="2"/>
</dbReference>
<keyword evidence="9" id="KW-1185">Reference proteome</keyword>
<protein>
    <recommendedName>
        <fullName evidence="7">Thyroglobulin type-1 domain-containing protein</fullName>
    </recommendedName>
</protein>
<feature type="chain" id="PRO_5040224424" description="Thyroglobulin type-1 domain-containing protein" evidence="6">
    <location>
        <begin position="28"/>
        <end position="438"/>
    </location>
</feature>
<dbReference type="Proteomes" id="UP001142055">
    <property type="component" value="Chromosome 4"/>
</dbReference>
<reference evidence="8" key="1">
    <citation type="submission" date="2022-12" db="EMBL/GenBank/DDBJ databases">
        <title>Genome assemblies of Blomia tropicalis.</title>
        <authorList>
            <person name="Cui Y."/>
        </authorList>
    </citation>
    <scope>NUCLEOTIDE SEQUENCE</scope>
    <source>
        <tissue evidence="8">Adult mites</tissue>
    </source>
</reference>
<comment type="caution">
    <text evidence="8">The sequence shown here is derived from an EMBL/GenBank/DDBJ whole genome shotgun (WGS) entry which is preliminary data.</text>
</comment>
<evidence type="ECO:0000256" key="4">
    <source>
        <dbReference type="ARBA" id="ARBA00023157"/>
    </source>
</evidence>
<keyword evidence="3" id="KW-0677">Repeat</keyword>
<dbReference type="InterPro" id="IPR000716">
    <property type="entry name" value="Thyroglobulin_1"/>
</dbReference>
<gene>
    <name evidence="8" type="ORF">RDWZM_009936</name>
</gene>